<reference evidence="9 10" key="2">
    <citation type="submission" date="2021-10" db="EMBL/GenBank/DDBJ databases">
        <authorList>
            <person name="Piombo E."/>
        </authorList>
    </citation>
    <scope>NUCLEOTIDE SEQUENCE [LARGE SCALE GENOMIC DNA]</scope>
</reference>
<feature type="transmembrane region" description="Helical" evidence="7">
    <location>
        <begin position="97"/>
        <end position="120"/>
    </location>
</feature>
<keyword evidence="4 7" id="KW-1133">Transmembrane helix</keyword>
<name>A0A9N9UKH8_9HYPO</name>
<feature type="transmembrane region" description="Helical" evidence="7">
    <location>
        <begin position="140"/>
        <end position="162"/>
    </location>
</feature>
<dbReference type="GO" id="GO:0005886">
    <property type="term" value="C:plasma membrane"/>
    <property type="evidence" value="ECO:0007669"/>
    <property type="project" value="TreeGrafter"/>
</dbReference>
<proteinExistence type="inferred from homology"/>
<feature type="transmembrane region" description="Helical" evidence="7">
    <location>
        <begin position="242"/>
        <end position="263"/>
    </location>
</feature>
<evidence type="ECO:0000256" key="6">
    <source>
        <dbReference type="SAM" id="MobiDB-lite"/>
    </source>
</evidence>
<reference evidence="10" key="1">
    <citation type="submission" date="2019-06" db="EMBL/GenBank/DDBJ databases">
        <authorList>
            <person name="Broberg M."/>
        </authorList>
    </citation>
    <scope>NUCLEOTIDE SEQUENCE [LARGE SCALE GENOMIC DNA]</scope>
</reference>
<evidence type="ECO:0000256" key="7">
    <source>
        <dbReference type="SAM" id="Phobius"/>
    </source>
</evidence>
<evidence type="ECO:0000259" key="8">
    <source>
        <dbReference type="PROSITE" id="PS50850"/>
    </source>
</evidence>
<comment type="caution">
    <text evidence="9">The sequence shown here is derived from an EMBL/GenBank/DDBJ whole genome shotgun (WGS) entry which is preliminary data.</text>
</comment>
<feature type="transmembrane region" description="Helical" evidence="7">
    <location>
        <begin position="59"/>
        <end position="85"/>
    </location>
</feature>
<evidence type="ECO:0000313" key="10">
    <source>
        <dbReference type="Proteomes" id="UP000754883"/>
    </source>
</evidence>
<dbReference type="OrthoDB" id="10021397at2759"/>
<evidence type="ECO:0000256" key="2">
    <source>
        <dbReference type="ARBA" id="ARBA00007520"/>
    </source>
</evidence>
<feature type="transmembrane region" description="Helical" evidence="7">
    <location>
        <begin position="169"/>
        <end position="188"/>
    </location>
</feature>
<feature type="transmembrane region" description="Helical" evidence="7">
    <location>
        <begin position="518"/>
        <end position="538"/>
    </location>
</feature>
<dbReference type="Pfam" id="PF07690">
    <property type="entry name" value="MFS_1"/>
    <property type="match status" value="1"/>
</dbReference>
<evidence type="ECO:0000256" key="3">
    <source>
        <dbReference type="ARBA" id="ARBA00022692"/>
    </source>
</evidence>
<keyword evidence="3 7" id="KW-0812">Transmembrane</keyword>
<dbReference type="PANTHER" id="PTHR23501:SF193">
    <property type="entry name" value="MULTIDRUG TRANSPORTER, PUTATIVE (AFU_ORTHOLOGUE AFUA_8G00940)-RELATED"/>
    <property type="match status" value="1"/>
</dbReference>
<keyword evidence="5 7" id="KW-0472">Membrane</keyword>
<dbReference type="PANTHER" id="PTHR23501">
    <property type="entry name" value="MAJOR FACILITATOR SUPERFAMILY"/>
    <property type="match status" value="1"/>
</dbReference>
<sequence length="555" mass="59001">MAPSKATFLLAADNKLQVSDLDDMNGSTAQESISEEKAPKEEEAETTEHETNYLEGIKLFIVMSGLTVLMFLVMLDISILGTAIPQITSDFKRLQDVGWYVSAYQLASATWTLLAFFLLFEIGSAICGAATSSTMLIIGRAIAGLGCSGLTNGLLTVIVGAIAPRKRPLYTAVAMGIGQIGIVLGPVIGGLFTEHASWRWCFYVNLPLGGVVGLFIAVIAIPDQIEKERVSFGLIRRILPKFDLTGFAIFTPASIMLLLALQFGSGEYGWNSPTVIGLFCGAGTTALLFIAWEWRVGEGAMIPLKLVSQTVVWTSSLNFAFLMSVTVGASNFLPIYFQSVKGLSPTMSAVYMLAGIISQLIFLLFSGALMTRLGYYIPWALFAAGGTAIGCGLISTWAPGTTLAHLIGFQVLYGFRGAGIQIGTVALQNALPPAQVAVGSSFLVFCQNMCSAIAITIANTIFQESLKSKIPIAAPSVGVKAVIAAGGSAEAVQKLAPAGSATMDGILRSYSESFGNVFYLWVGFSVAAFAVSFGMGWIDLRKLEKTKKPVKPEEV</sequence>
<feature type="transmembrane region" description="Helical" evidence="7">
    <location>
        <begin position="376"/>
        <end position="398"/>
    </location>
</feature>
<feature type="region of interest" description="Disordered" evidence="6">
    <location>
        <begin position="21"/>
        <end position="48"/>
    </location>
</feature>
<dbReference type="EMBL" id="CABFNO020001523">
    <property type="protein sequence ID" value="CAG9993967.1"/>
    <property type="molecule type" value="Genomic_DNA"/>
</dbReference>
<protein>
    <recommendedName>
        <fullName evidence="8">Major facilitator superfamily (MFS) profile domain-containing protein</fullName>
    </recommendedName>
</protein>
<dbReference type="AlphaFoldDB" id="A0A9N9UKH8"/>
<comment type="subcellular location">
    <subcellularLocation>
        <location evidence="1">Membrane</location>
        <topology evidence="1">Multi-pass membrane protein</topology>
    </subcellularLocation>
</comment>
<dbReference type="InterPro" id="IPR036259">
    <property type="entry name" value="MFS_trans_sf"/>
</dbReference>
<comment type="similarity">
    <text evidence="2">Belongs to the major facilitator superfamily. TCR/Tet family.</text>
</comment>
<evidence type="ECO:0000256" key="1">
    <source>
        <dbReference type="ARBA" id="ARBA00004141"/>
    </source>
</evidence>
<dbReference type="PROSITE" id="PS50850">
    <property type="entry name" value="MFS"/>
    <property type="match status" value="1"/>
</dbReference>
<dbReference type="SUPFAM" id="SSF103473">
    <property type="entry name" value="MFS general substrate transporter"/>
    <property type="match status" value="1"/>
</dbReference>
<dbReference type="Gene3D" id="1.20.1250.20">
    <property type="entry name" value="MFS general substrate transporter like domains"/>
    <property type="match status" value="2"/>
</dbReference>
<feature type="transmembrane region" description="Helical" evidence="7">
    <location>
        <begin position="349"/>
        <end position="369"/>
    </location>
</feature>
<feature type="transmembrane region" description="Helical" evidence="7">
    <location>
        <begin position="317"/>
        <end position="337"/>
    </location>
</feature>
<dbReference type="InterPro" id="IPR011701">
    <property type="entry name" value="MFS"/>
</dbReference>
<evidence type="ECO:0000313" key="9">
    <source>
        <dbReference type="EMBL" id="CAG9993967.1"/>
    </source>
</evidence>
<gene>
    <name evidence="9" type="ORF">CBYS24578_00004544</name>
</gene>
<dbReference type="Proteomes" id="UP000754883">
    <property type="component" value="Unassembled WGS sequence"/>
</dbReference>
<keyword evidence="10" id="KW-1185">Reference proteome</keyword>
<feature type="transmembrane region" description="Helical" evidence="7">
    <location>
        <begin position="275"/>
        <end position="296"/>
    </location>
</feature>
<organism evidence="9 10">
    <name type="scientific">Clonostachys byssicola</name>
    <dbReference type="NCBI Taxonomy" id="160290"/>
    <lineage>
        <taxon>Eukaryota</taxon>
        <taxon>Fungi</taxon>
        <taxon>Dikarya</taxon>
        <taxon>Ascomycota</taxon>
        <taxon>Pezizomycotina</taxon>
        <taxon>Sordariomycetes</taxon>
        <taxon>Hypocreomycetidae</taxon>
        <taxon>Hypocreales</taxon>
        <taxon>Bionectriaceae</taxon>
        <taxon>Clonostachys</taxon>
    </lineage>
</organism>
<feature type="domain" description="Major facilitator superfamily (MFS) profile" evidence="8">
    <location>
        <begin position="1"/>
        <end position="540"/>
    </location>
</feature>
<evidence type="ECO:0000256" key="5">
    <source>
        <dbReference type="ARBA" id="ARBA00023136"/>
    </source>
</evidence>
<dbReference type="InterPro" id="IPR020846">
    <property type="entry name" value="MFS_dom"/>
</dbReference>
<dbReference type="GO" id="GO:0022857">
    <property type="term" value="F:transmembrane transporter activity"/>
    <property type="evidence" value="ECO:0007669"/>
    <property type="project" value="InterPro"/>
</dbReference>
<feature type="transmembrane region" description="Helical" evidence="7">
    <location>
        <begin position="200"/>
        <end position="221"/>
    </location>
</feature>
<evidence type="ECO:0000256" key="4">
    <source>
        <dbReference type="ARBA" id="ARBA00022989"/>
    </source>
</evidence>
<accession>A0A9N9UKH8</accession>
<feature type="compositionally biased region" description="Basic and acidic residues" evidence="6">
    <location>
        <begin position="34"/>
        <end position="48"/>
    </location>
</feature>